<dbReference type="Pfam" id="PF20750">
    <property type="entry name" value="PAP_NTPase"/>
    <property type="match status" value="1"/>
</dbReference>
<evidence type="ECO:0000256" key="5">
    <source>
        <dbReference type="ARBA" id="ARBA00012388"/>
    </source>
</evidence>
<dbReference type="InterPro" id="IPR007010">
    <property type="entry name" value="PolA_pol_RNA-bd_dom"/>
</dbReference>
<evidence type="ECO:0000313" key="17">
    <source>
        <dbReference type="EMBL" id="CAD5111543.1"/>
    </source>
</evidence>
<dbReference type="PANTHER" id="PTHR10682">
    <property type="entry name" value="POLY A POLYMERASE"/>
    <property type="match status" value="1"/>
</dbReference>
<dbReference type="GO" id="GO:0005524">
    <property type="term" value="F:ATP binding"/>
    <property type="evidence" value="ECO:0007669"/>
    <property type="project" value="UniProtKB-KW"/>
</dbReference>
<accession>A0A7I8V5I6</accession>
<feature type="domain" description="Poly(A) polymerase central" evidence="15">
    <location>
        <begin position="206"/>
        <end position="353"/>
    </location>
</feature>
<dbReference type="SUPFAM" id="SSF81631">
    <property type="entry name" value="PAP/OAS1 substrate-binding domain"/>
    <property type="match status" value="1"/>
</dbReference>
<evidence type="ECO:0000259" key="15">
    <source>
        <dbReference type="Pfam" id="PF04928"/>
    </source>
</evidence>
<organism evidence="17 18">
    <name type="scientific">Dimorphilus gyrociliatus</name>
    <dbReference type="NCBI Taxonomy" id="2664684"/>
    <lineage>
        <taxon>Eukaryota</taxon>
        <taxon>Metazoa</taxon>
        <taxon>Spiralia</taxon>
        <taxon>Lophotrochozoa</taxon>
        <taxon>Annelida</taxon>
        <taxon>Polychaeta</taxon>
        <taxon>Polychaeta incertae sedis</taxon>
        <taxon>Dinophilidae</taxon>
        <taxon>Dimorphilus</taxon>
    </lineage>
</organism>
<dbReference type="GO" id="GO:0003723">
    <property type="term" value="F:RNA binding"/>
    <property type="evidence" value="ECO:0007669"/>
    <property type="project" value="InterPro"/>
</dbReference>
<evidence type="ECO:0000256" key="8">
    <source>
        <dbReference type="ARBA" id="ARBA00022723"/>
    </source>
</evidence>
<keyword evidence="11" id="KW-0460">Magnesium</keyword>
<dbReference type="OrthoDB" id="412748at2759"/>
<keyword evidence="10" id="KW-0067">ATP-binding</keyword>
<comment type="catalytic activity">
    <reaction evidence="13">
        <text>RNA(n) + ATP = RNA(n)-3'-adenine ribonucleotide + diphosphate</text>
        <dbReference type="Rhea" id="RHEA:11332"/>
        <dbReference type="Rhea" id="RHEA-COMP:14527"/>
        <dbReference type="Rhea" id="RHEA-COMP:17347"/>
        <dbReference type="ChEBI" id="CHEBI:30616"/>
        <dbReference type="ChEBI" id="CHEBI:33019"/>
        <dbReference type="ChEBI" id="CHEBI:140395"/>
        <dbReference type="ChEBI" id="CHEBI:173115"/>
        <dbReference type="EC" id="2.7.7.19"/>
    </reaction>
</comment>
<evidence type="ECO:0000256" key="1">
    <source>
        <dbReference type="ARBA" id="ARBA00001936"/>
    </source>
</evidence>
<dbReference type="SUPFAM" id="SSF55003">
    <property type="entry name" value="PAP/Archaeal CCA-adding enzyme, C-terminal domain"/>
    <property type="match status" value="1"/>
</dbReference>
<evidence type="ECO:0000313" key="18">
    <source>
        <dbReference type="Proteomes" id="UP000549394"/>
    </source>
</evidence>
<feature type="domain" description="Poly(A) polymerase RNA-binding" evidence="14">
    <location>
        <begin position="356"/>
        <end position="414"/>
    </location>
</feature>
<feature type="domain" description="Poly(A) polymerase nucleotidyltransferase" evidence="16">
    <location>
        <begin position="15"/>
        <end position="200"/>
    </location>
</feature>
<dbReference type="EMBL" id="CAJFCJ010000001">
    <property type="protein sequence ID" value="CAD5111543.1"/>
    <property type="molecule type" value="Genomic_DNA"/>
</dbReference>
<evidence type="ECO:0000256" key="2">
    <source>
        <dbReference type="ARBA" id="ARBA00001946"/>
    </source>
</evidence>
<evidence type="ECO:0000259" key="14">
    <source>
        <dbReference type="Pfam" id="PF04926"/>
    </source>
</evidence>
<reference evidence="17 18" key="1">
    <citation type="submission" date="2020-08" db="EMBL/GenBank/DDBJ databases">
        <authorList>
            <person name="Hejnol A."/>
        </authorList>
    </citation>
    <scope>NUCLEOTIDE SEQUENCE [LARGE SCALE GENOMIC DNA]</scope>
</reference>
<keyword evidence="8" id="KW-0479">Metal-binding</keyword>
<keyword evidence="12" id="KW-0539">Nucleus</keyword>
<dbReference type="Gene3D" id="1.10.1410.10">
    <property type="match status" value="1"/>
</dbReference>
<dbReference type="GO" id="GO:0031123">
    <property type="term" value="P:RNA 3'-end processing"/>
    <property type="evidence" value="ECO:0007669"/>
    <property type="project" value="InterPro"/>
</dbReference>
<dbReference type="Pfam" id="PF04928">
    <property type="entry name" value="PAP_central"/>
    <property type="match status" value="1"/>
</dbReference>
<evidence type="ECO:0000256" key="11">
    <source>
        <dbReference type="ARBA" id="ARBA00022842"/>
    </source>
</evidence>
<evidence type="ECO:0000259" key="16">
    <source>
        <dbReference type="Pfam" id="PF20750"/>
    </source>
</evidence>
<comment type="cofactor">
    <cofactor evidence="1">
        <name>Mn(2+)</name>
        <dbReference type="ChEBI" id="CHEBI:29035"/>
    </cofactor>
</comment>
<sequence length="486" mass="56262">MTDTRSNTQRKIIGREFPSEEEFNCMSDLENTLRENGYGNSDCEKFKRNWVIRAINSFLRTWYHSSLTEKPDILTIIRSVQNFIKPMGSFTLGVVEKTSTLDLLCLAPREIRRDQFFKAFASKLDSLQKVRELALITKSSVPVISFYYSDVHVNLFLSNVEVSFLLGNKSIDNVSIYNTMDKESSLSFHGYHIAKAILQCITQLENFNLALSALKLWAKNRGLDNSKYGYLGEMSLTILLLKICQSNENAVVGILLSKFFKEFATWKWPLPVKIKNIDVGIAMKKSKLTEWDPLPKRNVVDFMPIITPAFPQQNLTSAVTKSTRSIILKEMERASEIMEDIVAGKLSWDNLFESFNFFDNYSTFMVVKTSTNMKMNLTKWIDLLESRILVLVKKIDNLYRVQETHLCPKYYDSYSTEERYWFIGYKRNSYSHDSDEFDRLLDAFSKDVQSKIAEARLSKDIIFSIENQDTNELESVLPEDIISEIF</sequence>
<dbReference type="InterPro" id="IPR007012">
    <property type="entry name" value="PolA_pol_cen_dom"/>
</dbReference>
<evidence type="ECO:0000256" key="12">
    <source>
        <dbReference type="ARBA" id="ARBA00023242"/>
    </source>
</evidence>
<dbReference type="Gene3D" id="3.30.70.590">
    <property type="entry name" value="Poly(A) polymerase predicted RNA binding domain"/>
    <property type="match status" value="1"/>
</dbReference>
<dbReference type="GO" id="GO:0005634">
    <property type="term" value="C:nucleus"/>
    <property type="evidence" value="ECO:0007669"/>
    <property type="project" value="UniProtKB-SubCell"/>
</dbReference>
<keyword evidence="7" id="KW-0808">Transferase</keyword>
<comment type="caution">
    <text evidence="17">The sequence shown here is derived from an EMBL/GenBank/DDBJ whole genome shotgun (WGS) entry which is preliminary data.</text>
</comment>
<dbReference type="PANTHER" id="PTHR10682:SF10">
    <property type="entry name" value="POLYNUCLEOTIDE ADENYLYLTRANSFERASE"/>
    <property type="match status" value="1"/>
</dbReference>
<dbReference type="Gene3D" id="3.30.460.10">
    <property type="entry name" value="Beta Polymerase, domain 2"/>
    <property type="match status" value="1"/>
</dbReference>
<dbReference type="GO" id="GO:0006397">
    <property type="term" value="P:mRNA processing"/>
    <property type="evidence" value="ECO:0007669"/>
    <property type="project" value="UniProtKB-KW"/>
</dbReference>
<keyword evidence="18" id="KW-1185">Reference proteome</keyword>
<evidence type="ECO:0000256" key="9">
    <source>
        <dbReference type="ARBA" id="ARBA00022741"/>
    </source>
</evidence>
<keyword evidence="9" id="KW-0547">Nucleotide-binding</keyword>
<keyword evidence="6" id="KW-0507">mRNA processing</keyword>
<dbReference type="SUPFAM" id="SSF81301">
    <property type="entry name" value="Nucleotidyltransferase"/>
    <property type="match status" value="1"/>
</dbReference>
<gene>
    <name evidence="17" type="ORF">DGYR_LOCUS829</name>
</gene>
<dbReference type="Proteomes" id="UP000549394">
    <property type="component" value="Unassembled WGS sequence"/>
</dbReference>
<protein>
    <recommendedName>
        <fullName evidence="5">polynucleotide adenylyltransferase</fullName>
        <ecNumber evidence="5">2.7.7.19</ecNumber>
    </recommendedName>
</protein>
<evidence type="ECO:0000256" key="13">
    <source>
        <dbReference type="ARBA" id="ARBA00048830"/>
    </source>
</evidence>
<dbReference type="Pfam" id="PF04926">
    <property type="entry name" value="PAP_RNA-bind"/>
    <property type="match status" value="1"/>
</dbReference>
<dbReference type="InterPro" id="IPR048840">
    <property type="entry name" value="PolA_pol_NTPase"/>
</dbReference>
<evidence type="ECO:0000256" key="10">
    <source>
        <dbReference type="ARBA" id="ARBA00022840"/>
    </source>
</evidence>
<comment type="subcellular location">
    <subcellularLocation>
        <location evidence="3">Nucleus</location>
    </subcellularLocation>
</comment>
<comment type="similarity">
    <text evidence="4">Belongs to the poly(A) polymerase family.</text>
</comment>
<evidence type="ECO:0000256" key="6">
    <source>
        <dbReference type="ARBA" id="ARBA00022664"/>
    </source>
</evidence>
<dbReference type="InterPro" id="IPR011068">
    <property type="entry name" value="NuclTrfase_I-like_C"/>
</dbReference>
<dbReference type="GO" id="GO:1990817">
    <property type="term" value="F:poly(A) RNA polymerase activity"/>
    <property type="evidence" value="ECO:0007669"/>
    <property type="project" value="UniProtKB-EC"/>
</dbReference>
<comment type="cofactor">
    <cofactor evidence="2">
        <name>Mg(2+)</name>
        <dbReference type="ChEBI" id="CHEBI:18420"/>
    </cofactor>
</comment>
<dbReference type="EC" id="2.7.7.19" evidence="5"/>
<proteinExistence type="inferred from homology"/>
<dbReference type="AlphaFoldDB" id="A0A7I8V5I6"/>
<dbReference type="GO" id="GO:0046872">
    <property type="term" value="F:metal ion binding"/>
    <property type="evidence" value="ECO:0007669"/>
    <property type="project" value="UniProtKB-KW"/>
</dbReference>
<evidence type="ECO:0000256" key="3">
    <source>
        <dbReference type="ARBA" id="ARBA00004123"/>
    </source>
</evidence>
<name>A0A7I8V5I6_9ANNE</name>
<evidence type="ECO:0000256" key="4">
    <source>
        <dbReference type="ARBA" id="ARBA00010912"/>
    </source>
</evidence>
<dbReference type="InterPro" id="IPR043519">
    <property type="entry name" value="NT_sf"/>
</dbReference>
<evidence type="ECO:0000256" key="7">
    <source>
        <dbReference type="ARBA" id="ARBA00022679"/>
    </source>
</evidence>